<dbReference type="EMBL" id="KF582788">
    <property type="protein sequence ID" value="AIA80136.1"/>
    <property type="molecule type" value="Genomic_DNA"/>
</dbReference>
<name>A0A060BE05_9CAUD</name>
<dbReference type="Pfam" id="PF17613">
    <property type="entry name" value="motB"/>
    <property type="match status" value="1"/>
</dbReference>
<organism evidence="1 2">
    <name type="scientific">Escherichia phage vB_EcoM_JS09</name>
    <dbReference type="NCBI Taxonomy" id="1430444"/>
    <lineage>
        <taxon>Viruses</taxon>
        <taxon>Duplodnaviria</taxon>
        <taxon>Heunggongvirae</taxon>
        <taxon>Uroviricota</taxon>
        <taxon>Caudoviricetes</taxon>
        <taxon>Pantevenvirales</taxon>
        <taxon>Straboviridae</taxon>
        <taxon>Tevenvirinae</taxon>
        <taxon>Mosigvirus</taxon>
        <taxon>Mosigvirus JS09</taxon>
    </lineage>
</organism>
<dbReference type="OrthoDB" id="13170at10239"/>
<evidence type="ECO:0000313" key="1">
    <source>
        <dbReference type="EMBL" id="AIA80136.1"/>
    </source>
</evidence>
<sequence>MNIVNLSTGDYVYVSVASRSKVAGKLVEVLSVSDPVFGRNQVKVRDANGNIGYVSSQFIEPEERAFKWKLCRSVLVVKDHEFTIAAATDGSPWTTNQVAGFISDQWVEDGVKLYNIVFAGQFMVVPEFQIKKYCPASFA</sequence>
<dbReference type="KEGG" id="vg:19524894"/>
<protein>
    <recommendedName>
        <fullName evidence="3">MotB-like protein</fullName>
    </recommendedName>
</protein>
<proteinExistence type="predicted"/>
<evidence type="ECO:0000313" key="2">
    <source>
        <dbReference type="Proteomes" id="UP000019733"/>
    </source>
</evidence>
<dbReference type="InterPro" id="IPR020230">
    <property type="entry name" value="Tscrpt_reg_MotB"/>
</dbReference>
<dbReference type="GeneID" id="19524894"/>
<keyword evidence="2" id="KW-1185">Reference proteome</keyword>
<gene>
    <name evidence="1" type="ORF">JS09_0170</name>
</gene>
<accession>A0A060BE05</accession>
<dbReference type="RefSeq" id="YP_009037493.1">
    <property type="nucleotide sequence ID" value="NC_024124.2"/>
</dbReference>
<reference evidence="1" key="1">
    <citation type="submission" date="2015-07" db="EMBL/GenBank/DDBJ databases">
        <title>Isolation and characterization of a novel lytic T4-like coliphage vB_EcoM_JS09 infecting APEC.</title>
        <authorList>
            <person name="Zhou Y."/>
            <person name="Bao H.D."/>
            <person name="Zhang H."/>
            <person name="Wang R."/>
        </authorList>
    </citation>
    <scope>NUCLEOTIDE SEQUENCE</scope>
</reference>
<evidence type="ECO:0008006" key="3">
    <source>
        <dbReference type="Google" id="ProtNLM"/>
    </source>
</evidence>
<dbReference type="Proteomes" id="UP000019733">
    <property type="component" value="Segment"/>
</dbReference>